<reference evidence="1 2" key="1">
    <citation type="submission" date="2015-04" db="EMBL/GenBank/DDBJ databases">
        <authorList>
            <person name="Syromyatnikov M.Y."/>
            <person name="Popov V.N."/>
        </authorList>
    </citation>
    <scope>NUCLEOTIDE SEQUENCE [LARGE SCALE GENOMIC DNA]</scope>
    <source>
        <strain evidence="1">WF-38-12</strain>
    </source>
</reference>
<proteinExistence type="predicted"/>
<evidence type="ECO:0000313" key="1">
    <source>
        <dbReference type="EMBL" id="CRG84787.1"/>
    </source>
</evidence>
<gene>
    <name evidence="1" type="ORF">PISL3812_01983</name>
</gene>
<accession>A0A0U1LP94</accession>
<dbReference type="STRING" id="28573.A0A0U1LP94"/>
<dbReference type="EMBL" id="CVMT01000002">
    <property type="protein sequence ID" value="CRG84787.1"/>
    <property type="molecule type" value="Genomic_DNA"/>
</dbReference>
<dbReference type="Proteomes" id="UP000054383">
    <property type="component" value="Unassembled WGS sequence"/>
</dbReference>
<dbReference type="InterPro" id="IPR025363">
    <property type="entry name" value="DUF4267"/>
</dbReference>
<name>A0A0U1LP94_TALIS</name>
<protein>
    <submittedName>
        <fullName evidence="1">Uncharacterized protein</fullName>
    </submittedName>
</protein>
<organism evidence="1 2">
    <name type="scientific">Talaromyces islandicus</name>
    <name type="common">Penicillium islandicum</name>
    <dbReference type="NCBI Taxonomy" id="28573"/>
    <lineage>
        <taxon>Eukaryota</taxon>
        <taxon>Fungi</taxon>
        <taxon>Dikarya</taxon>
        <taxon>Ascomycota</taxon>
        <taxon>Pezizomycotina</taxon>
        <taxon>Eurotiomycetes</taxon>
        <taxon>Eurotiomycetidae</taxon>
        <taxon>Eurotiales</taxon>
        <taxon>Trichocomaceae</taxon>
        <taxon>Talaromyces</taxon>
        <taxon>Talaromyces sect. Islandici</taxon>
    </lineage>
</organism>
<keyword evidence="2" id="KW-1185">Reference proteome</keyword>
<dbReference type="Pfam" id="PF14087">
    <property type="entry name" value="DUF4267"/>
    <property type="match status" value="1"/>
</dbReference>
<sequence length="189" mass="20186">MSTFSSVPAYLAGALCIGLGVNGMIHPAAEYPRFGLPLEGSPERGAVSPLIYLKGVRETTYGLCLVALQYQNQETAITTVAAVVSLAALSDGFVVWSAVILPQYISVLQVTGTASSAHAMRRMSGYTLQAPDGGQLLHQLKPLVLVTEAGSSFYFDPATTTRKNQNTLSHLWGSTKGEWVTNHVVFRGL</sequence>
<dbReference type="AlphaFoldDB" id="A0A0U1LP94"/>
<evidence type="ECO:0000313" key="2">
    <source>
        <dbReference type="Proteomes" id="UP000054383"/>
    </source>
</evidence>
<dbReference type="OrthoDB" id="5070419at2759"/>